<comment type="subcellular location">
    <subcellularLocation>
        <location evidence="1">Periplasm</location>
    </subcellularLocation>
</comment>
<dbReference type="AlphaFoldDB" id="A0A2T1K484"/>
<evidence type="ECO:0000256" key="3">
    <source>
        <dbReference type="SAM" id="MobiDB-lite"/>
    </source>
</evidence>
<name>A0A2T1K484_9GAMM</name>
<proteinExistence type="inferred from homology"/>
<dbReference type="OrthoDB" id="9768142at2"/>
<dbReference type="GO" id="GO:0030288">
    <property type="term" value="C:outer membrane-bounded periplasmic space"/>
    <property type="evidence" value="ECO:0007669"/>
    <property type="project" value="UniProtKB-UniRule"/>
</dbReference>
<dbReference type="EMBL" id="PXNP01000109">
    <property type="protein sequence ID" value="PSF04907.1"/>
    <property type="molecule type" value="Genomic_DNA"/>
</dbReference>
<protein>
    <recommendedName>
        <fullName evidence="1">Cell division coordinator CpoB</fullName>
    </recommendedName>
</protein>
<dbReference type="SUPFAM" id="SSF48452">
    <property type="entry name" value="TPR-like"/>
    <property type="match status" value="1"/>
</dbReference>
<dbReference type="Proteomes" id="UP000239866">
    <property type="component" value="Unassembled WGS sequence"/>
</dbReference>
<feature type="domain" description="YbgF trimerisation" evidence="4">
    <location>
        <begin position="42"/>
        <end position="99"/>
    </location>
</feature>
<dbReference type="GO" id="GO:0043093">
    <property type="term" value="P:FtsZ-dependent cytokinesis"/>
    <property type="evidence" value="ECO:0007669"/>
    <property type="project" value="UniProtKB-UniRule"/>
</dbReference>
<sequence precursor="true">MRKQLMAAVLIPLGLGLAGVSQAQSSTPAFQNNSSEAQRKAGNSQATAELFYMIQQLQSEIRDLRGKVEEQEHQISRLQKQGRDRYVDLDQRILELAKAVESGARGGSQAAESQAGSSSPAATPARNYRSPAPEEQQAYSEIIDLIRNKKDYDAAITRLYEFVDKYPEGDLTVNAYYWLGEVYLVKPQLEQARQAFTIVTTRYADHRKAADAAFKLGLTYDRLGKKDEAARRMQAVIRDYPGSGAADLARKHLEASNG</sequence>
<dbReference type="NCBIfam" id="TIGR02795">
    <property type="entry name" value="tol_pal_ybgF"/>
    <property type="match status" value="1"/>
</dbReference>
<keyword evidence="2" id="KW-0802">TPR repeat</keyword>
<evidence type="ECO:0000313" key="5">
    <source>
        <dbReference type="EMBL" id="PSF04907.1"/>
    </source>
</evidence>
<keyword evidence="6" id="KW-1185">Reference proteome</keyword>
<accession>A0A2T1K484</accession>
<dbReference type="RefSeq" id="WP_106765318.1">
    <property type="nucleotide sequence ID" value="NZ_PXNP01000109.1"/>
</dbReference>
<dbReference type="Pfam" id="PF13432">
    <property type="entry name" value="TPR_16"/>
    <property type="match status" value="1"/>
</dbReference>
<gene>
    <name evidence="5" type="primary">ygbF</name>
    <name evidence="1" type="synonym">cpoB</name>
    <name evidence="5" type="ORF">C7H09_17970</name>
</gene>
<dbReference type="InterPro" id="IPR014162">
    <property type="entry name" value="CpoB_C"/>
</dbReference>
<evidence type="ECO:0000259" key="4">
    <source>
        <dbReference type="Pfam" id="PF16331"/>
    </source>
</evidence>
<dbReference type="InterPro" id="IPR032519">
    <property type="entry name" value="YbgF_tri"/>
</dbReference>
<keyword evidence="1" id="KW-0574">Periplasm</keyword>
<keyword evidence="1" id="KW-0732">Signal</keyword>
<dbReference type="Pfam" id="PF16331">
    <property type="entry name" value="TolA_bind_tri"/>
    <property type="match status" value="1"/>
</dbReference>
<comment type="caution">
    <text evidence="5">The sequence shown here is derived from an EMBL/GenBank/DDBJ whole genome shotgun (WGS) entry which is preliminary data.</text>
</comment>
<organism evidence="5 6">
    <name type="scientific">Marinobacter fuscus</name>
    <dbReference type="NCBI Taxonomy" id="2109942"/>
    <lineage>
        <taxon>Bacteria</taxon>
        <taxon>Pseudomonadati</taxon>
        <taxon>Pseudomonadota</taxon>
        <taxon>Gammaproteobacteria</taxon>
        <taxon>Pseudomonadales</taxon>
        <taxon>Marinobacteraceae</taxon>
        <taxon>Marinobacter</taxon>
    </lineage>
</organism>
<keyword evidence="1" id="KW-0132">Cell division</keyword>
<comment type="function">
    <text evidence="1">Mediates coordination of peptidoglycan synthesis and outer membrane constriction during cell division.</text>
</comment>
<evidence type="ECO:0000256" key="2">
    <source>
        <dbReference type="PROSITE-ProRule" id="PRU00339"/>
    </source>
</evidence>
<dbReference type="Gene3D" id="1.20.5.110">
    <property type="match status" value="1"/>
</dbReference>
<dbReference type="Gene3D" id="1.25.40.10">
    <property type="entry name" value="Tetratricopeptide repeat domain"/>
    <property type="match status" value="1"/>
</dbReference>
<feature type="compositionally biased region" description="Low complexity" evidence="3">
    <location>
        <begin position="105"/>
        <end position="122"/>
    </location>
</feature>
<reference evidence="5 6" key="1">
    <citation type="submission" date="2018-03" db="EMBL/GenBank/DDBJ databases">
        <title>Marinobacter brunus sp. nov., a marine bacterium of Gamma-proteobacteria isolated from the surface seawater of the South China Sea.</title>
        <authorList>
            <person name="Cheng H."/>
            <person name="Wu Y.-H."/>
            <person name="Xamxidin M."/>
            <person name="Xu X.-W."/>
        </authorList>
    </citation>
    <scope>NUCLEOTIDE SEQUENCE [LARGE SCALE GENOMIC DNA]</scope>
    <source>
        <strain evidence="5 6">NH169-3</strain>
    </source>
</reference>
<feature type="chain" id="PRO_5015791704" description="Cell division coordinator CpoB" evidence="1">
    <location>
        <begin position="24"/>
        <end position="258"/>
    </location>
</feature>
<dbReference type="HAMAP" id="MF_02066">
    <property type="entry name" value="CpoB"/>
    <property type="match status" value="1"/>
</dbReference>
<dbReference type="InterPro" id="IPR034706">
    <property type="entry name" value="CpoB"/>
</dbReference>
<dbReference type="InterPro" id="IPR011990">
    <property type="entry name" value="TPR-like_helical_dom_sf"/>
</dbReference>
<evidence type="ECO:0000313" key="6">
    <source>
        <dbReference type="Proteomes" id="UP000239866"/>
    </source>
</evidence>
<feature type="region of interest" description="Disordered" evidence="3">
    <location>
        <begin position="105"/>
        <end position="135"/>
    </location>
</feature>
<feature type="repeat" description="TPR" evidence="2">
    <location>
        <begin position="210"/>
        <end position="243"/>
    </location>
</feature>
<keyword evidence="1" id="KW-0131">Cell cycle</keyword>
<feature type="coiled-coil region" evidence="1">
    <location>
        <begin position="54"/>
        <end position="81"/>
    </location>
</feature>
<dbReference type="Pfam" id="PF13174">
    <property type="entry name" value="TPR_6"/>
    <property type="match status" value="1"/>
</dbReference>
<dbReference type="GO" id="GO:0070206">
    <property type="term" value="P:protein trimerization"/>
    <property type="evidence" value="ECO:0007669"/>
    <property type="project" value="InterPro"/>
</dbReference>
<feature type="signal peptide" evidence="1">
    <location>
        <begin position="1"/>
        <end position="23"/>
    </location>
</feature>
<dbReference type="InterPro" id="IPR019734">
    <property type="entry name" value="TPR_rpt"/>
</dbReference>
<comment type="similarity">
    <text evidence="1">Belongs to the CpoB family.</text>
</comment>
<evidence type="ECO:0000256" key="1">
    <source>
        <dbReference type="HAMAP-Rule" id="MF_02066"/>
    </source>
</evidence>
<dbReference type="PROSITE" id="PS50005">
    <property type="entry name" value="TPR"/>
    <property type="match status" value="1"/>
</dbReference>
<keyword evidence="1" id="KW-0175">Coiled coil</keyword>